<comment type="caution">
    <text evidence="2">The sequence shown here is derived from an EMBL/GenBank/DDBJ whole genome shotgun (WGS) entry which is preliminary data.</text>
</comment>
<keyword evidence="3" id="KW-1185">Reference proteome</keyword>
<protein>
    <submittedName>
        <fullName evidence="2">Uncharacterized protein</fullName>
    </submittedName>
</protein>
<name>A0ABP7MRD3_9GAMM</name>
<proteinExistence type="predicted"/>
<feature type="compositionally biased region" description="Basic residues" evidence="1">
    <location>
        <begin position="45"/>
        <end position="56"/>
    </location>
</feature>
<reference evidence="3" key="1">
    <citation type="journal article" date="2019" name="Int. J. Syst. Evol. Microbiol.">
        <title>The Global Catalogue of Microorganisms (GCM) 10K type strain sequencing project: providing services to taxonomists for standard genome sequencing and annotation.</title>
        <authorList>
            <consortium name="The Broad Institute Genomics Platform"/>
            <consortium name="The Broad Institute Genome Sequencing Center for Infectious Disease"/>
            <person name="Wu L."/>
            <person name="Ma J."/>
        </authorList>
    </citation>
    <scope>NUCLEOTIDE SEQUENCE [LARGE SCALE GENOMIC DNA]</scope>
    <source>
        <strain evidence="3">JCM 17551</strain>
    </source>
</reference>
<accession>A0ABP7MRD3</accession>
<gene>
    <name evidence="2" type="ORF">GCM10022277_24070</name>
</gene>
<evidence type="ECO:0000256" key="1">
    <source>
        <dbReference type="SAM" id="MobiDB-lite"/>
    </source>
</evidence>
<organism evidence="2 3">
    <name type="scientific">Litoribacillus peritrichatus</name>
    <dbReference type="NCBI Taxonomy" id="718191"/>
    <lineage>
        <taxon>Bacteria</taxon>
        <taxon>Pseudomonadati</taxon>
        <taxon>Pseudomonadota</taxon>
        <taxon>Gammaproteobacteria</taxon>
        <taxon>Oceanospirillales</taxon>
        <taxon>Oceanospirillaceae</taxon>
        <taxon>Litoribacillus</taxon>
    </lineage>
</organism>
<sequence>MSSMPYKNSAIPPKRLINIPNQLAEPFNEEGSEGNEGAATTIKGRQTKAKTKTGSN</sequence>
<evidence type="ECO:0000313" key="3">
    <source>
        <dbReference type="Proteomes" id="UP001501565"/>
    </source>
</evidence>
<dbReference type="EMBL" id="BAABBN010000007">
    <property type="protein sequence ID" value="GAA3927066.1"/>
    <property type="molecule type" value="Genomic_DNA"/>
</dbReference>
<dbReference type="Proteomes" id="UP001501565">
    <property type="component" value="Unassembled WGS sequence"/>
</dbReference>
<evidence type="ECO:0000313" key="2">
    <source>
        <dbReference type="EMBL" id="GAA3927066.1"/>
    </source>
</evidence>
<feature type="region of interest" description="Disordered" evidence="1">
    <location>
        <begin position="24"/>
        <end position="56"/>
    </location>
</feature>